<dbReference type="Pfam" id="PF00440">
    <property type="entry name" value="TetR_N"/>
    <property type="match status" value="1"/>
</dbReference>
<dbReference type="SUPFAM" id="SSF46689">
    <property type="entry name" value="Homeodomain-like"/>
    <property type="match status" value="1"/>
</dbReference>
<feature type="domain" description="HTH tetR-type" evidence="3">
    <location>
        <begin position="35"/>
        <end position="95"/>
    </location>
</feature>
<protein>
    <submittedName>
        <fullName evidence="4">Transcriptional regulator, TetR family</fullName>
    </submittedName>
</protein>
<dbReference type="Gene3D" id="1.10.357.10">
    <property type="entry name" value="Tetracycline Repressor, domain 2"/>
    <property type="match status" value="1"/>
</dbReference>
<proteinExistence type="predicted"/>
<evidence type="ECO:0000313" key="5">
    <source>
        <dbReference type="Proteomes" id="UP000190367"/>
    </source>
</evidence>
<dbReference type="Proteomes" id="UP000190367">
    <property type="component" value="Unassembled WGS sequence"/>
</dbReference>
<dbReference type="EMBL" id="FUWZ01000002">
    <property type="protein sequence ID" value="SKA14409.1"/>
    <property type="molecule type" value="Genomic_DNA"/>
</dbReference>
<feature type="DNA-binding region" description="H-T-H motif" evidence="2">
    <location>
        <begin position="58"/>
        <end position="77"/>
    </location>
</feature>
<dbReference type="InterPro" id="IPR036271">
    <property type="entry name" value="Tet_transcr_reg_TetR-rel_C_sf"/>
</dbReference>
<evidence type="ECO:0000259" key="3">
    <source>
        <dbReference type="PROSITE" id="PS50977"/>
    </source>
</evidence>
<evidence type="ECO:0000256" key="2">
    <source>
        <dbReference type="PROSITE-ProRule" id="PRU00335"/>
    </source>
</evidence>
<dbReference type="SUPFAM" id="SSF48498">
    <property type="entry name" value="Tetracyclin repressor-like, C-terminal domain"/>
    <property type="match status" value="1"/>
</dbReference>
<sequence length="229" mass="25782">MPVKTSTATTILKKLPNFDLETKKVKKLMHTENKDEMRDKILEAALKRFTHYGAGKTTMNEIADDLHCSKASLYYYFPDKKAMHLAVLEKIAEAYFAEMEKVTTNITSAAAALHNIIDVKKGFISKFCRLEIFKIQKDGPSVFQEGVKRAKQIEIGLTTEVIKAGVASGEFKVDNPAQTADLLVQSLVGLRFSVPDHFSNDEELDEETFELVIEKQKLLVDFFIKGMKG</sequence>
<dbReference type="PANTHER" id="PTHR30328">
    <property type="entry name" value="TRANSCRIPTIONAL REPRESSOR"/>
    <property type="match status" value="1"/>
</dbReference>
<dbReference type="InterPro" id="IPR009057">
    <property type="entry name" value="Homeodomain-like_sf"/>
</dbReference>
<name>A0A1T4RET2_9BACT</name>
<dbReference type="InterPro" id="IPR050109">
    <property type="entry name" value="HTH-type_TetR-like_transc_reg"/>
</dbReference>
<dbReference type="PANTHER" id="PTHR30328:SF54">
    <property type="entry name" value="HTH-TYPE TRANSCRIPTIONAL REPRESSOR SCO4008"/>
    <property type="match status" value="1"/>
</dbReference>
<dbReference type="PROSITE" id="PS50977">
    <property type="entry name" value="HTH_TETR_2"/>
    <property type="match status" value="1"/>
</dbReference>
<keyword evidence="1 2" id="KW-0238">DNA-binding</keyword>
<dbReference type="Gene3D" id="1.10.10.60">
    <property type="entry name" value="Homeodomain-like"/>
    <property type="match status" value="1"/>
</dbReference>
<dbReference type="AlphaFoldDB" id="A0A1T4RET2"/>
<dbReference type="InterPro" id="IPR001647">
    <property type="entry name" value="HTH_TetR"/>
</dbReference>
<keyword evidence="5" id="KW-1185">Reference proteome</keyword>
<dbReference type="GO" id="GO:0003677">
    <property type="term" value="F:DNA binding"/>
    <property type="evidence" value="ECO:0007669"/>
    <property type="project" value="UniProtKB-UniRule"/>
</dbReference>
<gene>
    <name evidence="4" type="ORF">SAMN04488128_1021071</name>
</gene>
<organism evidence="4 5">
    <name type="scientific">Chitinophaga eiseniae</name>
    <dbReference type="NCBI Taxonomy" id="634771"/>
    <lineage>
        <taxon>Bacteria</taxon>
        <taxon>Pseudomonadati</taxon>
        <taxon>Bacteroidota</taxon>
        <taxon>Chitinophagia</taxon>
        <taxon>Chitinophagales</taxon>
        <taxon>Chitinophagaceae</taxon>
        <taxon>Chitinophaga</taxon>
    </lineage>
</organism>
<evidence type="ECO:0000256" key="1">
    <source>
        <dbReference type="ARBA" id="ARBA00023125"/>
    </source>
</evidence>
<evidence type="ECO:0000313" key="4">
    <source>
        <dbReference type="EMBL" id="SKA14409.1"/>
    </source>
</evidence>
<dbReference type="STRING" id="634771.SAMN04488128_1021071"/>
<reference evidence="5" key="1">
    <citation type="submission" date="2017-02" db="EMBL/GenBank/DDBJ databases">
        <authorList>
            <person name="Varghese N."/>
            <person name="Submissions S."/>
        </authorList>
    </citation>
    <scope>NUCLEOTIDE SEQUENCE [LARGE SCALE GENOMIC DNA]</scope>
    <source>
        <strain evidence="5">DSM 22224</strain>
    </source>
</reference>
<accession>A0A1T4RET2</accession>